<feature type="compositionally biased region" description="Low complexity" evidence="1">
    <location>
        <begin position="15"/>
        <end position="28"/>
    </location>
</feature>
<evidence type="ECO:0000256" key="1">
    <source>
        <dbReference type="SAM" id="MobiDB-lite"/>
    </source>
</evidence>
<reference evidence="2" key="1">
    <citation type="submission" date="2014-09" db="EMBL/GenBank/DDBJ databases">
        <authorList>
            <person name="Magalhaes I.L.F."/>
            <person name="Oliveira U."/>
            <person name="Santos F.R."/>
            <person name="Vidigal T.H.D.A."/>
            <person name="Brescovit A.D."/>
            <person name="Santos A.J."/>
        </authorList>
    </citation>
    <scope>NUCLEOTIDE SEQUENCE</scope>
    <source>
        <tissue evidence="2">Shoot tissue taken approximately 20 cm above the soil surface</tissue>
    </source>
</reference>
<proteinExistence type="predicted"/>
<protein>
    <submittedName>
        <fullName evidence="2">Uncharacterized protein</fullName>
    </submittedName>
</protein>
<evidence type="ECO:0000313" key="2">
    <source>
        <dbReference type="EMBL" id="JAD91554.1"/>
    </source>
</evidence>
<accession>A0A0A9DSK1</accession>
<reference evidence="2" key="2">
    <citation type="journal article" date="2015" name="Data Brief">
        <title>Shoot transcriptome of the giant reed, Arundo donax.</title>
        <authorList>
            <person name="Barrero R.A."/>
            <person name="Guerrero F.D."/>
            <person name="Moolhuijzen P."/>
            <person name="Goolsby J.A."/>
            <person name="Tidwell J."/>
            <person name="Bellgard S.E."/>
            <person name="Bellgard M.I."/>
        </authorList>
    </citation>
    <scope>NUCLEOTIDE SEQUENCE</scope>
    <source>
        <tissue evidence="2">Shoot tissue taken approximately 20 cm above the soil surface</tissue>
    </source>
</reference>
<dbReference type="EMBL" id="GBRH01206341">
    <property type="protein sequence ID" value="JAD91554.1"/>
    <property type="molecule type" value="Transcribed_RNA"/>
</dbReference>
<organism evidence="2">
    <name type="scientific">Arundo donax</name>
    <name type="common">Giant reed</name>
    <name type="synonym">Donax arundinaceus</name>
    <dbReference type="NCBI Taxonomy" id="35708"/>
    <lineage>
        <taxon>Eukaryota</taxon>
        <taxon>Viridiplantae</taxon>
        <taxon>Streptophyta</taxon>
        <taxon>Embryophyta</taxon>
        <taxon>Tracheophyta</taxon>
        <taxon>Spermatophyta</taxon>
        <taxon>Magnoliopsida</taxon>
        <taxon>Liliopsida</taxon>
        <taxon>Poales</taxon>
        <taxon>Poaceae</taxon>
        <taxon>PACMAD clade</taxon>
        <taxon>Arundinoideae</taxon>
        <taxon>Arundineae</taxon>
        <taxon>Arundo</taxon>
    </lineage>
</organism>
<name>A0A0A9DSK1_ARUDO</name>
<sequence>MTRTALRLRSASTNGSTSAAPGPASPTAEAAVGLAVTTTRRYCCGWPGGKKCWSAHCSA</sequence>
<feature type="region of interest" description="Disordered" evidence="1">
    <location>
        <begin position="1"/>
        <end position="28"/>
    </location>
</feature>
<dbReference type="AlphaFoldDB" id="A0A0A9DSK1"/>